<organism evidence="1 2">
    <name type="scientific">Deinococcus humi</name>
    <dbReference type="NCBI Taxonomy" id="662880"/>
    <lineage>
        <taxon>Bacteria</taxon>
        <taxon>Thermotogati</taxon>
        <taxon>Deinococcota</taxon>
        <taxon>Deinococci</taxon>
        <taxon>Deinococcales</taxon>
        <taxon>Deinococcaceae</taxon>
        <taxon>Deinococcus</taxon>
    </lineage>
</organism>
<dbReference type="AlphaFoldDB" id="A0A7W8K2J6"/>
<keyword evidence="2" id="KW-1185">Reference proteome</keyword>
<dbReference type="EMBL" id="JACHFL010000028">
    <property type="protein sequence ID" value="MBB5366114.1"/>
    <property type="molecule type" value="Genomic_DNA"/>
</dbReference>
<comment type="caution">
    <text evidence="1">The sequence shown here is derived from an EMBL/GenBank/DDBJ whole genome shotgun (WGS) entry which is preliminary data.</text>
</comment>
<dbReference type="RefSeq" id="WP_184137992.1">
    <property type="nucleotide sequence ID" value="NZ_JACHFL010000028.1"/>
</dbReference>
<protein>
    <submittedName>
        <fullName evidence="1">Uncharacterized protein</fullName>
    </submittedName>
</protein>
<proteinExistence type="predicted"/>
<name>A0A7W8K2J6_9DEIO</name>
<sequence length="145" mass="16621">MERTNFQLAELIYLVQGDEWYDLHSGYKFTGLQYDPRSQGVVLSWARGRWGGPSQPAKLALRFSGVDHFSVHPRDPELPYTEDTSLAEVAYLSPEDLSENELGRMGMEEQATDQSFLIFHFQSEQKIVVRSQQVSLHVFEQPAEV</sequence>
<accession>A0A7W8K2J6</accession>
<dbReference type="Proteomes" id="UP000552709">
    <property type="component" value="Unassembled WGS sequence"/>
</dbReference>
<gene>
    <name evidence="1" type="ORF">HNQ08_005243</name>
</gene>
<reference evidence="1 2" key="1">
    <citation type="submission" date="2020-08" db="EMBL/GenBank/DDBJ databases">
        <title>Genomic Encyclopedia of Type Strains, Phase IV (KMG-IV): sequencing the most valuable type-strain genomes for metagenomic binning, comparative biology and taxonomic classification.</title>
        <authorList>
            <person name="Goeker M."/>
        </authorList>
    </citation>
    <scope>NUCLEOTIDE SEQUENCE [LARGE SCALE GENOMIC DNA]</scope>
    <source>
        <strain evidence="1 2">DSM 27939</strain>
    </source>
</reference>
<evidence type="ECO:0000313" key="1">
    <source>
        <dbReference type="EMBL" id="MBB5366114.1"/>
    </source>
</evidence>
<evidence type="ECO:0000313" key="2">
    <source>
        <dbReference type="Proteomes" id="UP000552709"/>
    </source>
</evidence>